<dbReference type="Gene3D" id="3.90.550.10">
    <property type="entry name" value="Spore Coat Polysaccharide Biosynthesis Protein SpsA, Chain A"/>
    <property type="match status" value="1"/>
</dbReference>
<gene>
    <name evidence="9" type="primary">yfdH</name>
    <name evidence="9" type="ORF">EH105704_03_00680</name>
</gene>
<dbReference type="InterPro" id="IPR029044">
    <property type="entry name" value="Nucleotide-diphossugar_trans"/>
</dbReference>
<dbReference type="GO" id="GO:0005886">
    <property type="term" value="C:plasma membrane"/>
    <property type="evidence" value="ECO:0007669"/>
    <property type="project" value="TreeGrafter"/>
</dbReference>
<dbReference type="Pfam" id="PF00535">
    <property type="entry name" value="Glycos_transf_2"/>
    <property type="match status" value="1"/>
</dbReference>
<reference evidence="9 10" key="1">
    <citation type="submission" date="2012-02" db="EMBL/GenBank/DDBJ databases">
        <title>Whole genome shotgun sequence of Escherichia hermannii NBRC 105704.</title>
        <authorList>
            <person name="Yoshida I."/>
            <person name="Hosoyama A."/>
            <person name="Tsuchikane K."/>
            <person name="Katsumata H."/>
            <person name="Yamazaki S."/>
            <person name="Fujita N."/>
        </authorList>
    </citation>
    <scope>NUCLEOTIDE SEQUENCE [LARGE SCALE GENOMIC DNA]</scope>
    <source>
        <strain evidence="9 10">NBRC 105704</strain>
    </source>
</reference>
<comment type="subcellular location">
    <subcellularLocation>
        <location evidence="1">Membrane</location>
        <topology evidence="1">Multi-pass membrane protein</topology>
    </subcellularLocation>
</comment>
<evidence type="ECO:0000256" key="6">
    <source>
        <dbReference type="ARBA" id="ARBA00023136"/>
    </source>
</evidence>
<dbReference type="AlphaFoldDB" id="H5V0Q6"/>
<name>H5V0Q6_ATLHE</name>
<proteinExistence type="predicted"/>
<dbReference type="SUPFAM" id="SSF53448">
    <property type="entry name" value="Nucleotide-diphospho-sugar transferases"/>
    <property type="match status" value="1"/>
</dbReference>
<keyword evidence="6 7" id="KW-0472">Membrane</keyword>
<feature type="domain" description="Glycosyltransferase 2-like" evidence="8">
    <location>
        <begin position="6"/>
        <end position="171"/>
    </location>
</feature>
<keyword evidence="2" id="KW-0328">Glycosyltransferase</keyword>
<evidence type="ECO:0000313" key="9">
    <source>
        <dbReference type="EMBL" id="GAB51564.1"/>
    </source>
</evidence>
<dbReference type="Proteomes" id="UP000010297">
    <property type="component" value="Unassembled WGS sequence"/>
</dbReference>
<evidence type="ECO:0000259" key="8">
    <source>
        <dbReference type="Pfam" id="PF00535"/>
    </source>
</evidence>
<evidence type="ECO:0000313" key="10">
    <source>
        <dbReference type="Proteomes" id="UP000010297"/>
    </source>
</evidence>
<keyword evidence="3 9" id="KW-0808">Transferase</keyword>
<dbReference type="RefSeq" id="WP_002434828.1">
    <property type="nucleotide sequence ID" value="NZ_BAFF01000003.1"/>
</dbReference>
<dbReference type="PANTHER" id="PTHR48090:SF1">
    <property type="entry name" value="PROPHAGE BACTOPRENOL GLUCOSYL TRANSFERASE HOMOLOG"/>
    <property type="match status" value="1"/>
</dbReference>
<dbReference type="eggNOG" id="COG0463">
    <property type="taxonomic scope" value="Bacteria"/>
</dbReference>
<evidence type="ECO:0000256" key="4">
    <source>
        <dbReference type="ARBA" id="ARBA00022692"/>
    </source>
</evidence>
<dbReference type="EMBL" id="BAFF01000003">
    <property type="protein sequence ID" value="GAB51564.1"/>
    <property type="molecule type" value="Genomic_DNA"/>
</dbReference>
<dbReference type="GeneID" id="92827828"/>
<evidence type="ECO:0000256" key="2">
    <source>
        <dbReference type="ARBA" id="ARBA00022676"/>
    </source>
</evidence>
<evidence type="ECO:0000256" key="3">
    <source>
        <dbReference type="ARBA" id="ARBA00022679"/>
    </source>
</evidence>
<dbReference type="GO" id="GO:0016757">
    <property type="term" value="F:glycosyltransferase activity"/>
    <property type="evidence" value="ECO:0007669"/>
    <property type="project" value="UniProtKB-KW"/>
</dbReference>
<accession>H5V0Q6</accession>
<sequence>MAGVLSIVVPCFNEEAVLNQCLNELDEILKSLIADNVISSESHILFVDDGSSDKTWELIDLFSKSSARVRGIKLSRNKGHQTALWAGLNECKLSDLVISIDADLQDDTSVIKSMVYEYNSGIDIVYGVRKDRGTDTFFKRTTANLFYKLMSSLGVHQVENHADFRLLSQRALLSLLSHQEKNIYIRGLIPLLGYSSTEVYYSRKERVAGESKYPLGKMLALALEGITSLSVVPLRVLTILGFLISVLSFFLILYSFSQYVIGHTVHGWTSVILAVLFIGGVQMLCIGVLGEYVGKIYIEVKNRPRFFLDKKTKN</sequence>
<dbReference type="PANTHER" id="PTHR48090">
    <property type="entry name" value="UNDECAPRENYL-PHOSPHATE 4-DEOXY-4-FORMAMIDO-L-ARABINOSE TRANSFERASE-RELATED"/>
    <property type="match status" value="1"/>
</dbReference>
<dbReference type="CDD" id="cd04187">
    <property type="entry name" value="DPM1_like_bac"/>
    <property type="match status" value="1"/>
</dbReference>
<evidence type="ECO:0000256" key="1">
    <source>
        <dbReference type="ARBA" id="ARBA00004141"/>
    </source>
</evidence>
<feature type="transmembrane region" description="Helical" evidence="7">
    <location>
        <begin position="268"/>
        <end position="293"/>
    </location>
</feature>
<comment type="caution">
    <text evidence="9">The sequence shown here is derived from an EMBL/GenBank/DDBJ whole genome shotgun (WGS) entry which is preliminary data.</text>
</comment>
<keyword evidence="5 7" id="KW-1133">Transmembrane helix</keyword>
<feature type="transmembrane region" description="Helical" evidence="7">
    <location>
        <begin position="236"/>
        <end position="256"/>
    </location>
</feature>
<protein>
    <submittedName>
        <fullName evidence="9">Bactoprenol glucosyltransferase homolog YfdH</fullName>
    </submittedName>
</protein>
<keyword evidence="10" id="KW-1185">Reference proteome</keyword>
<organism evidence="9 10">
    <name type="scientific">Atlantibacter hermannii NBRC 105704</name>
    <dbReference type="NCBI Taxonomy" id="1115512"/>
    <lineage>
        <taxon>Bacteria</taxon>
        <taxon>Pseudomonadati</taxon>
        <taxon>Pseudomonadota</taxon>
        <taxon>Gammaproteobacteria</taxon>
        <taxon>Enterobacterales</taxon>
        <taxon>Enterobacteriaceae</taxon>
        <taxon>Atlantibacter</taxon>
    </lineage>
</organism>
<evidence type="ECO:0000256" key="5">
    <source>
        <dbReference type="ARBA" id="ARBA00022989"/>
    </source>
</evidence>
<keyword evidence="4 7" id="KW-0812">Transmembrane</keyword>
<dbReference type="InterPro" id="IPR001173">
    <property type="entry name" value="Glyco_trans_2-like"/>
</dbReference>
<evidence type="ECO:0000256" key="7">
    <source>
        <dbReference type="SAM" id="Phobius"/>
    </source>
</evidence>
<dbReference type="InterPro" id="IPR050256">
    <property type="entry name" value="Glycosyltransferase_2"/>
</dbReference>